<reference evidence="4 5" key="2">
    <citation type="submission" date="2023-12" db="EMBL/GenBank/DDBJ databases">
        <title>Description of an unclassified Opitutus bacterium of Verrucomicrobiota.</title>
        <authorList>
            <person name="Zhang D.-F."/>
        </authorList>
    </citation>
    <scope>NUCLEOTIDE SEQUENCE [LARGE SCALE GENOMIC DNA]</scope>
    <source>
        <strain evidence="4 5">WL0086</strain>
    </source>
</reference>
<comment type="similarity">
    <text evidence="1">Belongs to the membrane fusion protein (MFP) (TC 8.A.1) family.</text>
</comment>
<dbReference type="Gene3D" id="2.40.30.170">
    <property type="match status" value="1"/>
</dbReference>
<dbReference type="Pfam" id="PF25954">
    <property type="entry name" value="Beta-barrel_RND_2"/>
    <property type="match status" value="1"/>
</dbReference>
<accession>A0ABZ1CBJ5</accession>
<name>A0ABZ1CBJ5_9BACT</name>
<keyword evidence="5" id="KW-1185">Reference proteome</keyword>
<proteinExistence type="inferred from homology"/>
<dbReference type="Gene3D" id="1.10.287.470">
    <property type="entry name" value="Helix hairpin bin"/>
    <property type="match status" value="1"/>
</dbReference>
<gene>
    <name evidence="4" type="ORF">K1X11_006515</name>
</gene>
<dbReference type="InterPro" id="IPR006143">
    <property type="entry name" value="RND_pump_MFP"/>
</dbReference>
<feature type="domain" description="Multidrug resistance protein MdtA-like barrel-sandwich hybrid" evidence="2">
    <location>
        <begin position="64"/>
        <end position="184"/>
    </location>
</feature>
<evidence type="ECO:0000259" key="2">
    <source>
        <dbReference type="Pfam" id="PF25917"/>
    </source>
</evidence>
<dbReference type="EMBL" id="CP139781">
    <property type="protein sequence ID" value="WRQ89054.1"/>
    <property type="molecule type" value="Genomic_DNA"/>
</dbReference>
<dbReference type="PANTHER" id="PTHR30469">
    <property type="entry name" value="MULTIDRUG RESISTANCE PROTEIN MDTA"/>
    <property type="match status" value="1"/>
</dbReference>
<protein>
    <submittedName>
        <fullName evidence="4">Efflux RND transporter periplasmic adaptor subunit</fullName>
    </submittedName>
</protein>
<dbReference type="InterPro" id="IPR058625">
    <property type="entry name" value="MdtA-like_BSH"/>
</dbReference>
<evidence type="ECO:0000259" key="3">
    <source>
        <dbReference type="Pfam" id="PF25954"/>
    </source>
</evidence>
<dbReference type="PANTHER" id="PTHR30469:SF15">
    <property type="entry name" value="HLYD FAMILY OF SECRETION PROTEINS"/>
    <property type="match status" value="1"/>
</dbReference>
<dbReference type="InterPro" id="IPR058792">
    <property type="entry name" value="Beta-barrel_RND_2"/>
</dbReference>
<organism evidence="4 5">
    <name type="scientific">Actomonas aquatica</name>
    <dbReference type="NCBI Taxonomy" id="2866162"/>
    <lineage>
        <taxon>Bacteria</taxon>
        <taxon>Pseudomonadati</taxon>
        <taxon>Verrucomicrobiota</taxon>
        <taxon>Opitutia</taxon>
        <taxon>Opitutales</taxon>
        <taxon>Opitutaceae</taxon>
        <taxon>Actomonas</taxon>
    </lineage>
</organism>
<evidence type="ECO:0000256" key="1">
    <source>
        <dbReference type="ARBA" id="ARBA00009477"/>
    </source>
</evidence>
<sequence length="368" mass="39800">MKSSRACLAVVSCLSLLSGGCGKPTAAVARSNANYEQLVEVVPLARRDLVENLTLVGSIAARESAEVRPQASGVVTSIEFEEGSLVKAGQTLLRIDDTEIRAQLLEVEAELELAESNYRRMEELGRQNTIPQADIDAARARLLSARARVELQRSRLDKTTVRAPFTGLAGGREISPGDYVSNQTIVTTVEDVSKLKIEFQVPEAYQRKVRPGTTFRVSSRALESLDGVDGEVYFVSPGIDRDTRSTAVKGWLERSPAGLKPGMFANVELVLDVRHDILVVPESALLVTRDGMRITVVDRQGEKQVAKFVPVQAGLRSEGLVEVIPATAVDDGQPVVASGVGAINLPAGRALKTIPLRDELRPEFHAVD</sequence>
<dbReference type="NCBIfam" id="TIGR01730">
    <property type="entry name" value="RND_mfp"/>
    <property type="match status" value="1"/>
</dbReference>
<evidence type="ECO:0000313" key="5">
    <source>
        <dbReference type="Proteomes" id="UP000738431"/>
    </source>
</evidence>
<dbReference type="PROSITE" id="PS51257">
    <property type="entry name" value="PROKAR_LIPOPROTEIN"/>
    <property type="match status" value="1"/>
</dbReference>
<dbReference type="RefSeq" id="WP_221030927.1">
    <property type="nucleotide sequence ID" value="NZ_CP139781.1"/>
</dbReference>
<dbReference type="Proteomes" id="UP000738431">
    <property type="component" value="Chromosome"/>
</dbReference>
<reference evidence="4 5" key="1">
    <citation type="submission" date="2021-08" db="EMBL/GenBank/DDBJ databases">
        <authorList>
            <person name="Zhang D."/>
            <person name="Zhang A."/>
            <person name="Wang L."/>
        </authorList>
    </citation>
    <scope>NUCLEOTIDE SEQUENCE [LARGE SCALE GENOMIC DNA]</scope>
    <source>
        <strain evidence="4 5">WL0086</strain>
    </source>
</reference>
<dbReference type="Pfam" id="PF25917">
    <property type="entry name" value="BSH_RND"/>
    <property type="match status" value="1"/>
</dbReference>
<dbReference type="Gene3D" id="2.40.420.20">
    <property type="match status" value="1"/>
</dbReference>
<dbReference type="Gene3D" id="2.40.50.100">
    <property type="match status" value="1"/>
</dbReference>
<dbReference type="SUPFAM" id="SSF111369">
    <property type="entry name" value="HlyD-like secretion proteins"/>
    <property type="match status" value="1"/>
</dbReference>
<feature type="domain" description="CusB-like beta-barrel" evidence="3">
    <location>
        <begin position="197"/>
        <end position="269"/>
    </location>
</feature>
<evidence type="ECO:0000313" key="4">
    <source>
        <dbReference type="EMBL" id="WRQ89054.1"/>
    </source>
</evidence>